<evidence type="ECO:0000256" key="7">
    <source>
        <dbReference type="ARBA" id="ARBA00023242"/>
    </source>
</evidence>
<evidence type="ECO:0000256" key="4">
    <source>
        <dbReference type="ARBA" id="ARBA00022771"/>
    </source>
</evidence>
<keyword evidence="6" id="KW-0238">DNA-binding</keyword>
<evidence type="ECO:0000256" key="2">
    <source>
        <dbReference type="ARBA" id="ARBA00022723"/>
    </source>
</evidence>
<evidence type="ECO:0000256" key="8">
    <source>
        <dbReference type="PROSITE-ProRule" id="PRU00042"/>
    </source>
</evidence>
<dbReference type="InterPro" id="IPR036236">
    <property type="entry name" value="Znf_C2H2_sf"/>
</dbReference>
<evidence type="ECO:0000256" key="1">
    <source>
        <dbReference type="ARBA" id="ARBA00004123"/>
    </source>
</evidence>
<keyword evidence="2" id="KW-0479">Metal-binding</keyword>
<keyword evidence="5" id="KW-0862">Zinc</keyword>
<keyword evidence="7" id="KW-0539">Nucleus</keyword>
<gene>
    <name evidence="10" type="ORF">ODALV1_LOCUS3222</name>
</gene>
<evidence type="ECO:0000256" key="3">
    <source>
        <dbReference type="ARBA" id="ARBA00022737"/>
    </source>
</evidence>
<dbReference type="PROSITE" id="PS00028">
    <property type="entry name" value="ZINC_FINGER_C2H2_1"/>
    <property type="match status" value="3"/>
</dbReference>
<name>A0ABP1PSD1_9HEXA</name>
<proteinExistence type="predicted"/>
<evidence type="ECO:0000256" key="5">
    <source>
        <dbReference type="ARBA" id="ARBA00022833"/>
    </source>
</evidence>
<evidence type="ECO:0000256" key="6">
    <source>
        <dbReference type="ARBA" id="ARBA00023125"/>
    </source>
</evidence>
<evidence type="ECO:0000259" key="9">
    <source>
        <dbReference type="PROSITE" id="PS50157"/>
    </source>
</evidence>
<dbReference type="PANTHER" id="PTHR16515">
    <property type="entry name" value="PR DOMAIN ZINC FINGER PROTEIN"/>
    <property type="match status" value="1"/>
</dbReference>
<dbReference type="Gene3D" id="3.30.160.60">
    <property type="entry name" value="Classic Zinc Finger"/>
    <property type="match status" value="2"/>
</dbReference>
<feature type="domain" description="C2H2-type" evidence="9">
    <location>
        <begin position="21"/>
        <end position="51"/>
    </location>
</feature>
<organism evidence="10 11">
    <name type="scientific">Orchesella dallaii</name>
    <dbReference type="NCBI Taxonomy" id="48710"/>
    <lineage>
        <taxon>Eukaryota</taxon>
        <taxon>Metazoa</taxon>
        <taxon>Ecdysozoa</taxon>
        <taxon>Arthropoda</taxon>
        <taxon>Hexapoda</taxon>
        <taxon>Collembola</taxon>
        <taxon>Entomobryomorpha</taxon>
        <taxon>Entomobryoidea</taxon>
        <taxon>Orchesellidae</taxon>
        <taxon>Orchesellinae</taxon>
        <taxon>Orchesella</taxon>
    </lineage>
</organism>
<evidence type="ECO:0000313" key="10">
    <source>
        <dbReference type="EMBL" id="CAL8075581.1"/>
    </source>
</evidence>
<sequence>MSSNNSSPSATIPVEHVYMWYSCLKETCSRAFHTIPLLKKHLSECHPNEQLELPYVPPPGALEGRIIYHKEYFIPTGELVQGADNTIVRSGSPDTPPVTGVPVSSKRECGICHKIFESRTYRDIHLEKQHGVLMNYYSSTDDELESSEDENDPAMEAIPAKEDGEGGQATLVERDNTIPKVVENEVAPETEAFRSSEDLGERQGTPVEGDKLIPEIVQNEDAPKPRVSESLSLPKPKQKCHQFLCNICKKSFGTSQTLKKHFMFHTGVRPFKCCFCEAAFPVKENLVQHLINMNIHKQERKTANAMANEAGLDYLKVVKERTAQELKNLPHSSIASAVVDYVIEDKGSQQIAKLRVQDDRTWHTKENGKRGKHFSCQLCPYQNPSKKIVENHGELHEAGSKAKVCGVCNWFVHERGMDVHKNRWHLDVNVTAPAAPTSKLV</sequence>
<accession>A0ABP1PSD1</accession>
<keyword evidence="4 8" id="KW-0863">Zinc-finger</keyword>
<dbReference type="InterPro" id="IPR050331">
    <property type="entry name" value="Zinc_finger"/>
</dbReference>
<dbReference type="Proteomes" id="UP001642540">
    <property type="component" value="Unassembled WGS sequence"/>
</dbReference>
<evidence type="ECO:0000313" key="11">
    <source>
        <dbReference type="Proteomes" id="UP001642540"/>
    </source>
</evidence>
<dbReference type="InterPro" id="IPR013087">
    <property type="entry name" value="Znf_C2H2_type"/>
</dbReference>
<dbReference type="SUPFAM" id="SSF57667">
    <property type="entry name" value="beta-beta-alpha zinc fingers"/>
    <property type="match status" value="1"/>
</dbReference>
<protein>
    <recommendedName>
        <fullName evidence="9">C2H2-type domain-containing protein</fullName>
    </recommendedName>
</protein>
<dbReference type="EMBL" id="CAXLJM020000008">
    <property type="protein sequence ID" value="CAL8075581.1"/>
    <property type="molecule type" value="Genomic_DNA"/>
</dbReference>
<keyword evidence="3" id="KW-0677">Repeat</keyword>
<reference evidence="10 11" key="1">
    <citation type="submission" date="2024-08" db="EMBL/GenBank/DDBJ databases">
        <authorList>
            <person name="Cucini C."/>
            <person name="Frati F."/>
        </authorList>
    </citation>
    <scope>NUCLEOTIDE SEQUENCE [LARGE SCALE GENOMIC DNA]</scope>
</reference>
<feature type="domain" description="C2H2-type" evidence="9">
    <location>
        <begin position="243"/>
        <end position="270"/>
    </location>
</feature>
<comment type="subcellular location">
    <subcellularLocation>
        <location evidence="1">Nucleus</location>
    </subcellularLocation>
</comment>
<dbReference type="PROSITE" id="PS50157">
    <property type="entry name" value="ZINC_FINGER_C2H2_2"/>
    <property type="match status" value="3"/>
</dbReference>
<dbReference type="PANTHER" id="PTHR16515:SF49">
    <property type="entry name" value="GASTRULA ZINC FINGER PROTEIN XLCGF49.1-LIKE-RELATED"/>
    <property type="match status" value="1"/>
</dbReference>
<keyword evidence="11" id="KW-1185">Reference proteome</keyword>
<feature type="domain" description="C2H2-type" evidence="9">
    <location>
        <begin position="271"/>
        <end position="301"/>
    </location>
</feature>
<dbReference type="SMART" id="SM00355">
    <property type="entry name" value="ZnF_C2H2"/>
    <property type="match status" value="5"/>
</dbReference>
<comment type="caution">
    <text evidence="10">The sequence shown here is derived from an EMBL/GenBank/DDBJ whole genome shotgun (WGS) entry which is preliminary data.</text>
</comment>